<proteinExistence type="predicted"/>
<feature type="domain" description="Integrase zinc-binding" evidence="1">
    <location>
        <begin position="56"/>
        <end position="92"/>
    </location>
</feature>
<dbReference type="Proteomes" id="UP001108240">
    <property type="component" value="Unplaced"/>
</dbReference>
<reference evidence="2" key="1">
    <citation type="submission" date="2025-08" db="UniProtKB">
        <authorList>
            <consortium name="Ensembl"/>
        </authorList>
    </citation>
    <scope>IDENTIFICATION</scope>
</reference>
<evidence type="ECO:0000313" key="2">
    <source>
        <dbReference type="Ensembl" id="ENSCCRP00000104977.1"/>
    </source>
</evidence>
<protein>
    <recommendedName>
        <fullName evidence="1">Integrase zinc-binding domain-containing protein</fullName>
    </recommendedName>
</protein>
<evidence type="ECO:0000313" key="3">
    <source>
        <dbReference type="Proteomes" id="UP001108240"/>
    </source>
</evidence>
<evidence type="ECO:0000259" key="1">
    <source>
        <dbReference type="Pfam" id="PF17921"/>
    </source>
</evidence>
<dbReference type="Pfam" id="PF17921">
    <property type="entry name" value="Integrase_H2C2"/>
    <property type="match status" value="1"/>
</dbReference>
<dbReference type="InterPro" id="IPR041588">
    <property type="entry name" value="Integrase_H2C2"/>
</dbReference>
<keyword evidence="3" id="KW-1185">Reference proteome</keyword>
<organism evidence="2 3">
    <name type="scientific">Cyprinus carpio carpio</name>
    <dbReference type="NCBI Taxonomy" id="630221"/>
    <lineage>
        <taxon>Eukaryota</taxon>
        <taxon>Metazoa</taxon>
        <taxon>Chordata</taxon>
        <taxon>Craniata</taxon>
        <taxon>Vertebrata</taxon>
        <taxon>Euteleostomi</taxon>
        <taxon>Actinopterygii</taxon>
        <taxon>Neopterygii</taxon>
        <taxon>Teleostei</taxon>
        <taxon>Ostariophysi</taxon>
        <taxon>Cypriniformes</taxon>
        <taxon>Cyprinidae</taxon>
        <taxon>Cyprininae</taxon>
        <taxon>Cyprinus</taxon>
    </lineage>
</organism>
<sequence>LSCDQSSHYLLLISSYLFMQFRTLSIYFSADDNLFYSRKKGSDKDTKCKVVCSAEEADLLFKEFHSSNIHAHFGQLKTKDAISQRYYWPGITN</sequence>
<dbReference type="AlphaFoldDB" id="A0A9J7XBJ0"/>
<accession>A0A9J7XBJ0</accession>
<dbReference type="Gene3D" id="1.10.340.70">
    <property type="match status" value="1"/>
</dbReference>
<dbReference type="Ensembl" id="ENSCCRT00000165273.1">
    <property type="protein sequence ID" value="ENSCCRP00000104977.1"/>
    <property type="gene ID" value="ENSCCRG00000052806.1"/>
</dbReference>
<name>A0A9J7XBJ0_CYPCA</name>
<reference evidence="2" key="2">
    <citation type="submission" date="2025-09" db="UniProtKB">
        <authorList>
            <consortium name="Ensembl"/>
        </authorList>
    </citation>
    <scope>IDENTIFICATION</scope>
</reference>